<dbReference type="InterPro" id="IPR005311">
    <property type="entry name" value="PBP_dimer"/>
</dbReference>
<reference evidence="7 8" key="1">
    <citation type="submission" date="2020-07" db="EMBL/GenBank/DDBJ databases">
        <title>Thermoactinomyces phylogeny.</title>
        <authorList>
            <person name="Dunlap C."/>
        </authorList>
    </citation>
    <scope>NUCLEOTIDE SEQUENCE [LARGE SCALE GENOMIC DNA]</scope>
    <source>
        <strain evidence="7 8">AMNI-1</strain>
    </source>
</reference>
<dbReference type="InterPro" id="IPR001460">
    <property type="entry name" value="PCN-bd_Tpept"/>
</dbReference>
<keyword evidence="4" id="KW-1133">Transmembrane helix</keyword>
<keyword evidence="3 4" id="KW-0472">Membrane</keyword>
<comment type="subcellular location">
    <subcellularLocation>
        <location evidence="1">Membrane</location>
    </subcellularLocation>
</comment>
<dbReference type="RefSeq" id="WP_181737360.1">
    <property type="nucleotide sequence ID" value="NZ_JACEOL010000006.1"/>
</dbReference>
<dbReference type="EMBL" id="JACEOL010000006">
    <property type="protein sequence ID" value="MBA4601168.1"/>
    <property type="molecule type" value="Genomic_DNA"/>
</dbReference>
<dbReference type="Pfam" id="PF00905">
    <property type="entry name" value="Transpeptidase"/>
    <property type="match status" value="1"/>
</dbReference>
<dbReference type="Proteomes" id="UP000538292">
    <property type="component" value="Unassembled WGS sequence"/>
</dbReference>
<dbReference type="Gene3D" id="3.40.710.10">
    <property type="entry name" value="DD-peptidase/beta-lactamase superfamily"/>
    <property type="match status" value="1"/>
</dbReference>
<gene>
    <name evidence="7" type="ORF">H2C83_02270</name>
</gene>
<evidence type="ECO:0000256" key="4">
    <source>
        <dbReference type="SAM" id="Phobius"/>
    </source>
</evidence>
<feature type="domain" description="Penicillin-binding protein dimerisation" evidence="6">
    <location>
        <begin position="56"/>
        <end position="208"/>
    </location>
</feature>
<organism evidence="7 8">
    <name type="scientific">Thermoactinomyces mirandus</name>
    <dbReference type="NCBI Taxonomy" id="2756294"/>
    <lineage>
        <taxon>Bacteria</taxon>
        <taxon>Bacillati</taxon>
        <taxon>Bacillota</taxon>
        <taxon>Bacilli</taxon>
        <taxon>Bacillales</taxon>
        <taxon>Thermoactinomycetaceae</taxon>
        <taxon>Thermoactinomyces</taxon>
    </lineage>
</organism>
<evidence type="ECO:0000313" key="8">
    <source>
        <dbReference type="Proteomes" id="UP000538292"/>
    </source>
</evidence>
<comment type="caution">
    <text evidence="7">The sequence shown here is derived from an EMBL/GenBank/DDBJ whole genome shotgun (WGS) entry which is preliminary data.</text>
</comment>
<dbReference type="GO" id="GO:0008658">
    <property type="term" value="F:penicillin binding"/>
    <property type="evidence" value="ECO:0007669"/>
    <property type="project" value="InterPro"/>
</dbReference>
<dbReference type="InterPro" id="IPR036138">
    <property type="entry name" value="PBP_dimer_sf"/>
</dbReference>
<keyword evidence="8" id="KW-1185">Reference proteome</keyword>
<dbReference type="InterPro" id="IPR012338">
    <property type="entry name" value="Beta-lactam/transpept-like"/>
</dbReference>
<dbReference type="GO" id="GO:0071555">
    <property type="term" value="P:cell wall organization"/>
    <property type="evidence" value="ECO:0007669"/>
    <property type="project" value="TreeGrafter"/>
</dbReference>
<dbReference type="SUPFAM" id="SSF56601">
    <property type="entry name" value="beta-lactamase/transpeptidase-like"/>
    <property type="match status" value="1"/>
</dbReference>
<dbReference type="InterPro" id="IPR050515">
    <property type="entry name" value="Beta-lactam/transpept"/>
</dbReference>
<feature type="transmembrane region" description="Helical" evidence="4">
    <location>
        <begin position="12"/>
        <end position="32"/>
    </location>
</feature>
<dbReference type="Gene3D" id="3.30.450.330">
    <property type="match status" value="1"/>
</dbReference>
<feature type="domain" description="Penicillin-binding protein transpeptidase" evidence="5">
    <location>
        <begin position="251"/>
        <end position="569"/>
    </location>
</feature>
<dbReference type="Pfam" id="PF03717">
    <property type="entry name" value="PBP_dimer"/>
    <property type="match status" value="1"/>
</dbReference>
<comment type="similarity">
    <text evidence="2">Belongs to the transpeptidase family.</text>
</comment>
<evidence type="ECO:0000256" key="1">
    <source>
        <dbReference type="ARBA" id="ARBA00004370"/>
    </source>
</evidence>
<keyword evidence="4" id="KW-0812">Transmembrane</keyword>
<proteinExistence type="inferred from homology"/>
<protein>
    <submittedName>
        <fullName evidence="7">Stage V sporulation protein D</fullName>
    </submittedName>
</protein>
<evidence type="ECO:0000259" key="6">
    <source>
        <dbReference type="Pfam" id="PF03717"/>
    </source>
</evidence>
<dbReference type="Gene3D" id="3.90.1310.10">
    <property type="entry name" value="Penicillin-binding protein 2a (Domain 2)"/>
    <property type="match status" value="1"/>
</dbReference>
<dbReference type="PANTHER" id="PTHR30627">
    <property type="entry name" value="PEPTIDOGLYCAN D,D-TRANSPEPTIDASE"/>
    <property type="match status" value="1"/>
</dbReference>
<evidence type="ECO:0000256" key="3">
    <source>
        <dbReference type="ARBA" id="ARBA00023136"/>
    </source>
</evidence>
<dbReference type="AlphaFoldDB" id="A0A7W1XQ06"/>
<name>A0A7W1XQ06_9BACL</name>
<dbReference type="SUPFAM" id="SSF56519">
    <property type="entry name" value="Penicillin binding protein dimerisation domain"/>
    <property type="match status" value="1"/>
</dbReference>
<dbReference type="PANTHER" id="PTHR30627:SF1">
    <property type="entry name" value="PEPTIDOGLYCAN D,D-TRANSPEPTIDASE FTSI"/>
    <property type="match status" value="1"/>
</dbReference>
<dbReference type="GO" id="GO:0005886">
    <property type="term" value="C:plasma membrane"/>
    <property type="evidence" value="ECO:0007669"/>
    <property type="project" value="TreeGrafter"/>
</dbReference>
<sequence length="588" mass="65153">MGSMFKKSKQRSLLIGLVWTGCFIMVIGRLFWLQAVDYNELLAAAKETWIKEDVLRPKRGTIYDRTKQQQLAWEVDAYYFVADTRQVKNPQKTANLLAPILKIDADVLAEKLSKKSDSVELRYKGKYKYPEEVLKKVTALDEKGLIDGIYAFPTFMRQYNGTLAAHVLGFLQYDDTAVGGIEQVYDKWLRGKEGYVKYLKARNGMMVTDQPEKNRPPEPSKDLVLTIDSRIQHQLELELEEAIDNYQAKGGTAIVADPKTGEILAMASRPTFDPGNYSETLTEDNAKNLAVQSQFEPGSTFKIVTLAAAIEEGIFHPDATFQSGSVKVGDRVIHDWNGSGWGQITFRDGIKLSSNVAFVLLGQKLGEQKLVDYINRFGFGDITEQLGKKTGIDLPAEGRGYFFGRNLYSSELATVSFGQGISVTPIQQVASLCAIANGGTWHKPHILDSVWETGLEKKVQSFKPESRRIIKESTAMQVRELLREVVRNGTGVEAELPGYGVAGKTGTAQKPDPDGSGYLENKYIVSFIGFAPYNNPEVVVYVAIDEPSSASGNATGGTVAAPVAREIMKKSLQIRQIEPNDEFAQSIK</sequence>
<evidence type="ECO:0000259" key="5">
    <source>
        <dbReference type="Pfam" id="PF00905"/>
    </source>
</evidence>
<evidence type="ECO:0000256" key="2">
    <source>
        <dbReference type="ARBA" id="ARBA00007171"/>
    </source>
</evidence>
<dbReference type="PROSITE" id="PS51257">
    <property type="entry name" value="PROKAR_LIPOPROTEIN"/>
    <property type="match status" value="1"/>
</dbReference>
<accession>A0A7W1XQ06</accession>
<evidence type="ECO:0000313" key="7">
    <source>
        <dbReference type="EMBL" id="MBA4601168.1"/>
    </source>
</evidence>